<dbReference type="PANTHER" id="PTHR10379">
    <property type="entry name" value="MTG8 ETO EIGHT TWENTY ONE PROTEIN"/>
    <property type="match status" value="1"/>
</dbReference>
<proteinExistence type="predicted"/>
<reference evidence="1" key="1">
    <citation type="submission" date="2025-08" db="UniProtKB">
        <authorList>
            <consortium name="Ensembl"/>
        </authorList>
    </citation>
    <scope>IDENTIFICATION</scope>
</reference>
<dbReference type="GO" id="GO:0005634">
    <property type="term" value="C:nucleus"/>
    <property type="evidence" value="ECO:0007669"/>
    <property type="project" value="TreeGrafter"/>
</dbReference>
<evidence type="ECO:0000313" key="1">
    <source>
        <dbReference type="Ensembl" id="ENSNMLP00000040335.1"/>
    </source>
</evidence>
<dbReference type="AlphaFoldDB" id="A0A8C6URW2"/>
<sequence>GNFIYTADFIHKATQCASKRWTVSSQDDISTLELFHWMSLFAPMQANLPLLQRELLHCQLLLDANASSPLDSSEIMLEMNEHGKRRTPDRYAEVRTAILPGCPLPAVKEAA</sequence>
<organism evidence="1 2">
    <name type="scientific">Neogobius melanostomus</name>
    <name type="common">round goby</name>
    <dbReference type="NCBI Taxonomy" id="47308"/>
    <lineage>
        <taxon>Eukaryota</taxon>
        <taxon>Metazoa</taxon>
        <taxon>Chordata</taxon>
        <taxon>Craniata</taxon>
        <taxon>Vertebrata</taxon>
        <taxon>Euteleostomi</taxon>
        <taxon>Actinopterygii</taxon>
        <taxon>Neopterygii</taxon>
        <taxon>Teleostei</taxon>
        <taxon>Neoteleostei</taxon>
        <taxon>Acanthomorphata</taxon>
        <taxon>Gobiaria</taxon>
        <taxon>Gobiiformes</taxon>
        <taxon>Gobioidei</taxon>
        <taxon>Gobiidae</taxon>
        <taxon>Benthophilinae</taxon>
        <taxon>Neogobiini</taxon>
        <taxon>Neogobius</taxon>
    </lineage>
</organism>
<protein>
    <submittedName>
        <fullName evidence="1">Uncharacterized protein</fullName>
    </submittedName>
</protein>
<keyword evidence="2" id="KW-1185">Reference proteome</keyword>
<name>A0A8C6URW2_9GOBI</name>
<dbReference type="GO" id="GO:0003714">
    <property type="term" value="F:transcription corepressor activity"/>
    <property type="evidence" value="ECO:0007669"/>
    <property type="project" value="InterPro"/>
</dbReference>
<dbReference type="Proteomes" id="UP000694523">
    <property type="component" value="Unplaced"/>
</dbReference>
<evidence type="ECO:0000313" key="2">
    <source>
        <dbReference type="Proteomes" id="UP000694523"/>
    </source>
</evidence>
<accession>A0A8C6URW2</accession>
<dbReference type="InterPro" id="IPR013289">
    <property type="entry name" value="CBFA2T1/2/3"/>
</dbReference>
<reference evidence="1" key="2">
    <citation type="submission" date="2025-09" db="UniProtKB">
        <authorList>
            <consortium name="Ensembl"/>
        </authorList>
    </citation>
    <scope>IDENTIFICATION</scope>
</reference>
<dbReference type="Ensembl" id="ENSNMLT00000044872.1">
    <property type="protein sequence ID" value="ENSNMLP00000040335.1"/>
    <property type="gene ID" value="ENSNMLG00000024787.1"/>
</dbReference>
<dbReference type="PANTHER" id="PTHR10379:SF6">
    <property type="entry name" value="PROTEIN CBFA2T3"/>
    <property type="match status" value="1"/>
</dbReference>